<keyword evidence="4" id="KW-1185">Reference proteome</keyword>
<protein>
    <submittedName>
        <fullName evidence="2 3">Uncharacterized protein</fullName>
    </submittedName>
</protein>
<reference evidence="2" key="2">
    <citation type="submission" date="2017-06" db="EMBL/GenBank/DDBJ databases">
        <title>WGS assembly of Brachypodium distachyon.</title>
        <authorList>
            <consortium name="The International Brachypodium Initiative"/>
            <person name="Lucas S."/>
            <person name="Harmon-Smith M."/>
            <person name="Lail K."/>
            <person name="Tice H."/>
            <person name="Grimwood J."/>
            <person name="Bruce D."/>
            <person name="Barry K."/>
            <person name="Shu S."/>
            <person name="Lindquist E."/>
            <person name="Wang M."/>
            <person name="Pitluck S."/>
            <person name="Vogel J.P."/>
            <person name="Garvin D.F."/>
            <person name="Mockler T.C."/>
            <person name="Schmutz J."/>
            <person name="Rokhsar D."/>
            <person name="Bevan M.W."/>
        </authorList>
    </citation>
    <scope>NUCLEOTIDE SEQUENCE</scope>
    <source>
        <strain evidence="2">Bd21</strain>
    </source>
</reference>
<gene>
    <name evidence="2" type="ORF">BRADI_4g09351v3</name>
</gene>
<reference evidence="3" key="3">
    <citation type="submission" date="2018-08" db="UniProtKB">
        <authorList>
            <consortium name="EnsemblPlants"/>
        </authorList>
    </citation>
    <scope>IDENTIFICATION</scope>
    <source>
        <strain evidence="3">cv. Bd21</strain>
    </source>
</reference>
<sequence>MRGGRTLTIAPSAKSHRHTGHIASRHPSPLRYSVTHGTGPVALRRRAALGSSPPPWTTGAGFTHEHVSMLGPAAAAVRAGDGTGVGAENGL</sequence>
<name>A0A2K2CLK2_BRADI</name>
<dbReference type="InParanoid" id="A0A2K2CLK2"/>
<dbReference type="EnsemblPlants" id="PNT62901">
    <property type="protein sequence ID" value="PNT62901"/>
    <property type="gene ID" value="BRADI_4g09351v3"/>
</dbReference>
<organism evidence="2">
    <name type="scientific">Brachypodium distachyon</name>
    <name type="common">Purple false brome</name>
    <name type="synonym">Trachynia distachya</name>
    <dbReference type="NCBI Taxonomy" id="15368"/>
    <lineage>
        <taxon>Eukaryota</taxon>
        <taxon>Viridiplantae</taxon>
        <taxon>Streptophyta</taxon>
        <taxon>Embryophyta</taxon>
        <taxon>Tracheophyta</taxon>
        <taxon>Spermatophyta</taxon>
        <taxon>Magnoliopsida</taxon>
        <taxon>Liliopsida</taxon>
        <taxon>Poales</taxon>
        <taxon>Poaceae</taxon>
        <taxon>BOP clade</taxon>
        <taxon>Pooideae</taxon>
        <taxon>Stipodae</taxon>
        <taxon>Brachypodieae</taxon>
        <taxon>Brachypodium</taxon>
    </lineage>
</organism>
<dbReference type="AlphaFoldDB" id="A0A2K2CLK2"/>
<reference evidence="2 3" key="1">
    <citation type="journal article" date="2010" name="Nature">
        <title>Genome sequencing and analysis of the model grass Brachypodium distachyon.</title>
        <authorList>
            <consortium name="International Brachypodium Initiative"/>
        </authorList>
    </citation>
    <scope>NUCLEOTIDE SEQUENCE [LARGE SCALE GENOMIC DNA]</scope>
    <source>
        <strain evidence="2 3">Bd21</strain>
    </source>
</reference>
<evidence type="ECO:0000256" key="1">
    <source>
        <dbReference type="SAM" id="MobiDB-lite"/>
    </source>
</evidence>
<evidence type="ECO:0000313" key="2">
    <source>
        <dbReference type="EMBL" id="PNT62901.1"/>
    </source>
</evidence>
<proteinExistence type="predicted"/>
<evidence type="ECO:0000313" key="4">
    <source>
        <dbReference type="Proteomes" id="UP000008810"/>
    </source>
</evidence>
<evidence type="ECO:0000313" key="3">
    <source>
        <dbReference type="EnsemblPlants" id="PNT62901"/>
    </source>
</evidence>
<accession>A0A2K2CLK2</accession>
<feature type="compositionally biased region" description="Basic residues" evidence="1">
    <location>
        <begin position="14"/>
        <end position="24"/>
    </location>
</feature>
<feature type="region of interest" description="Disordered" evidence="1">
    <location>
        <begin position="1"/>
        <end position="39"/>
    </location>
</feature>
<dbReference type="EMBL" id="CM000883">
    <property type="protein sequence ID" value="PNT62901.1"/>
    <property type="molecule type" value="Genomic_DNA"/>
</dbReference>
<dbReference type="Proteomes" id="UP000008810">
    <property type="component" value="Chromosome 4"/>
</dbReference>
<dbReference type="Gramene" id="PNT62901">
    <property type="protein sequence ID" value="PNT62901"/>
    <property type="gene ID" value="BRADI_4g09351v3"/>
</dbReference>